<dbReference type="SUPFAM" id="SSF56801">
    <property type="entry name" value="Acetyl-CoA synthetase-like"/>
    <property type="match status" value="1"/>
</dbReference>
<dbReference type="EMBL" id="JACHMS010000001">
    <property type="protein sequence ID" value="MBB4716766.1"/>
    <property type="molecule type" value="Genomic_DNA"/>
</dbReference>
<evidence type="ECO:0000313" key="6">
    <source>
        <dbReference type="EMBL" id="MBB4716766.1"/>
    </source>
</evidence>
<dbReference type="FunFam" id="1.10.1200.10:FF:000005">
    <property type="entry name" value="Nonribosomal peptide synthetase 1"/>
    <property type="match status" value="1"/>
</dbReference>
<dbReference type="InterPro" id="IPR029063">
    <property type="entry name" value="SAM-dependent_MTases_sf"/>
</dbReference>
<dbReference type="GO" id="GO:0017000">
    <property type="term" value="P:antibiotic biosynthetic process"/>
    <property type="evidence" value="ECO:0007669"/>
    <property type="project" value="UniProtKB-ARBA"/>
</dbReference>
<dbReference type="InterPro" id="IPR025110">
    <property type="entry name" value="AMP-bd_C"/>
</dbReference>
<dbReference type="PROSITE" id="PS00012">
    <property type="entry name" value="PHOSPHOPANTETHEINE"/>
    <property type="match status" value="1"/>
</dbReference>
<dbReference type="InterPro" id="IPR009081">
    <property type="entry name" value="PP-bd_ACP"/>
</dbReference>
<feature type="region of interest" description="Disordered" evidence="4">
    <location>
        <begin position="723"/>
        <end position="749"/>
    </location>
</feature>
<dbReference type="InterPro" id="IPR036736">
    <property type="entry name" value="ACP-like_sf"/>
</dbReference>
<dbReference type="Pfam" id="PF13193">
    <property type="entry name" value="AMP-binding_C"/>
    <property type="match status" value="1"/>
</dbReference>
<proteinExistence type="predicted"/>
<evidence type="ECO:0000256" key="1">
    <source>
        <dbReference type="ARBA" id="ARBA00001957"/>
    </source>
</evidence>
<dbReference type="FunFam" id="3.40.50.12780:FF:000012">
    <property type="entry name" value="Non-ribosomal peptide synthetase"/>
    <property type="match status" value="1"/>
</dbReference>
<name>A0A7W7DTQ0_9ACTN</name>
<dbReference type="InterPro" id="IPR020845">
    <property type="entry name" value="AMP-binding_CS"/>
</dbReference>
<dbReference type="Gene3D" id="3.40.50.980">
    <property type="match status" value="2"/>
</dbReference>
<dbReference type="GO" id="GO:0043041">
    <property type="term" value="P:amino acid activation for nonribosomal peptide biosynthetic process"/>
    <property type="evidence" value="ECO:0007669"/>
    <property type="project" value="TreeGrafter"/>
</dbReference>
<dbReference type="FunFam" id="3.40.50.980:FF:000002">
    <property type="entry name" value="Enterobactin synthetase component F"/>
    <property type="match status" value="1"/>
</dbReference>
<keyword evidence="3" id="KW-0597">Phosphoprotein</keyword>
<evidence type="ECO:0000256" key="2">
    <source>
        <dbReference type="ARBA" id="ARBA00022450"/>
    </source>
</evidence>
<evidence type="ECO:0000259" key="5">
    <source>
        <dbReference type="PROSITE" id="PS50075"/>
    </source>
</evidence>
<dbReference type="Pfam" id="PF00550">
    <property type="entry name" value="PP-binding"/>
    <property type="match status" value="1"/>
</dbReference>
<keyword evidence="7" id="KW-1185">Reference proteome</keyword>
<dbReference type="GO" id="GO:0044550">
    <property type="term" value="P:secondary metabolite biosynthetic process"/>
    <property type="evidence" value="ECO:0007669"/>
    <property type="project" value="TreeGrafter"/>
</dbReference>
<feature type="compositionally biased region" description="Low complexity" evidence="4">
    <location>
        <begin position="728"/>
        <end position="737"/>
    </location>
</feature>
<dbReference type="InterPro" id="IPR029058">
    <property type="entry name" value="AB_hydrolase_fold"/>
</dbReference>
<dbReference type="Pfam" id="PF00501">
    <property type="entry name" value="AMP-binding"/>
    <property type="match status" value="1"/>
</dbReference>
<comment type="caution">
    <text evidence="6">The sequence shown here is derived from an EMBL/GenBank/DDBJ whole genome shotgun (WGS) entry which is preliminary data.</text>
</comment>
<reference evidence="6 7" key="1">
    <citation type="submission" date="2020-08" db="EMBL/GenBank/DDBJ databases">
        <title>Sequencing the genomes of 1000 actinobacteria strains.</title>
        <authorList>
            <person name="Klenk H.-P."/>
        </authorList>
    </citation>
    <scope>NUCLEOTIDE SEQUENCE [LARGE SCALE GENOMIC DNA]</scope>
    <source>
        <strain evidence="6 7">DSM 40483</strain>
    </source>
</reference>
<organism evidence="6 7">
    <name type="scientific">Streptomyces luteogriseus</name>
    <dbReference type="NCBI Taxonomy" id="68233"/>
    <lineage>
        <taxon>Bacteria</taxon>
        <taxon>Bacillati</taxon>
        <taxon>Actinomycetota</taxon>
        <taxon>Actinomycetes</taxon>
        <taxon>Kitasatosporales</taxon>
        <taxon>Streptomycetaceae</taxon>
        <taxon>Streptomyces</taxon>
    </lineage>
</organism>
<dbReference type="PROSITE" id="PS50075">
    <property type="entry name" value="CARRIER"/>
    <property type="match status" value="1"/>
</dbReference>
<dbReference type="InterPro" id="IPR006342">
    <property type="entry name" value="FkbM_mtfrase"/>
</dbReference>
<dbReference type="Proteomes" id="UP000565089">
    <property type="component" value="Unassembled WGS sequence"/>
</dbReference>
<dbReference type="GO" id="GO:0031177">
    <property type="term" value="F:phosphopantetheine binding"/>
    <property type="evidence" value="ECO:0007669"/>
    <property type="project" value="InterPro"/>
</dbReference>
<dbReference type="InterPro" id="IPR006162">
    <property type="entry name" value="Ppantetheine_attach_site"/>
</dbReference>
<gene>
    <name evidence="6" type="ORF">BJ965_006648</name>
</gene>
<feature type="region of interest" description="Disordered" evidence="4">
    <location>
        <begin position="359"/>
        <end position="378"/>
    </location>
</feature>
<dbReference type="PROSITE" id="PS00455">
    <property type="entry name" value="AMP_BINDING"/>
    <property type="match status" value="1"/>
</dbReference>
<dbReference type="PANTHER" id="PTHR45527:SF1">
    <property type="entry name" value="FATTY ACID SYNTHASE"/>
    <property type="match status" value="1"/>
</dbReference>
<protein>
    <submittedName>
        <fullName evidence="6">Amino acid adenylation domain-containing protein/FkbM family methyltransferase</fullName>
    </submittedName>
</protein>
<dbReference type="Gene3D" id="2.30.38.10">
    <property type="entry name" value="Luciferase, Domain 3"/>
    <property type="match status" value="1"/>
</dbReference>
<dbReference type="InterPro" id="IPR010071">
    <property type="entry name" value="AA_adenyl_dom"/>
</dbReference>
<dbReference type="GO" id="GO:0005829">
    <property type="term" value="C:cytosol"/>
    <property type="evidence" value="ECO:0007669"/>
    <property type="project" value="TreeGrafter"/>
</dbReference>
<dbReference type="Gene3D" id="3.40.50.150">
    <property type="entry name" value="Vaccinia Virus protein VP39"/>
    <property type="match status" value="1"/>
</dbReference>
<evidence type="ECO:0000313" key="7">
    <source>
        <dbReference type="Proteomes" id="UP000565089"/>
    </source>
</evidence>
<dbReference type="InterPro" id="IPR020806">
    <property type="entry name" value="PKS_PP-bd"/>
</dbReference>
<dbReference type="AlphaFoldDB" id="A0A7W7DTQ0"/>
<dbReference type="CDD" id="cd17646">
    <property type="entry name" value="A_NRPS_AB3403-like"/>
    <property type="match status" value="1"/>
</dbReference>
<evidence type="ECO:0000256" key="4">
    <source>
        <dbReference type="SAM" id="MobiDB-lite"/>
    </source>
</evidence>
<dbReference type="InterPro" id="IPR000873">
    <property type="entry name" value="AMP-dep_synth/lig_dom"/>
</dbReference>
<feature type="domain" description="Carrier" evidence="5">
    <location>
        <begin position="803"/>
        <end position="878"/>
    </location>
</feature>
<sequence length="878" mass="95120">MGDSVHNPPTTLPELFSAQVARTPDAVAIVADGTVLTYAELDARTERLARALAALGAGPETVVAVSVPRSVELVVALYAVHRTGAAYLPLDPGHPAERIALMAEDARPLTVLTADDIRELSARDTAEDHPLPPPPHPLNTAYVIYTSGSTGRPKGVAVPHRAIVNRLRWMQDRYPLCGDDGVLQKTPADFDVSVWEFFWPLSVGARLVMAAPGGHRDPRYLAELIRSQQVTTVHFVPSMLRLFLDEPAAAACTGLRRVFASGEALPGELRDRFFPVLGGAELHNLYGPTEAAVDVSHWECRADDEPGAVPIGRPVWNTGLRVLDTDLRPVEPGATGELHITGVQLARGYVNRPDLTADRFVPDPYGPPGSRMYRTGDLARPRPDGAIEYVGRTDHQVKVRGMRVELGEVEAVLAGLPGVGAAAVVARPDETGGARLAAYLVPDAREAGPLLRVCRLERQGLLGADERHTLPNGMLIASGNHAETDFVYQEIFEGREYLRNGITLPPDACVFDVGAHIGLFTLEVARSCPGAVVHAFEPIPELFRLLELNTRIHGADVRLFPCGIGEKEDTATFTYYPGLSIMSGRFGDTAQERGVVEAYVRNDLSSRGLDAPGAEADLDVLLSERLRHEEVVCRLRTLSDVIRETGVDRVDLLKIDAEKSELEVLNGIDDAHWPLIGQLAIEAHDVGDRVARVKDRLTAHGYAVEVETAPLLKGTGLVTLYARRPGDAPDGPARPAAVPRPGPGLPSDPDLFAEEVRRGAARHLPEHMIPSTFTVLDALPLSPSGKLDRRALPDPLPRTTSAAPRTPQEELLRALFAEVLGLPGIGIHDNFYRVGGDSLLGIRLTERIRSVFGIDLDIRSLFESPTVAGMARYLINRP</sequence>
<dbReference type="SUPFAM" id="SSF47336">
    <property type="entry name" value="ACP-like"/>
    <property type="match status" value="1"/>
</dbReference>
<dbReference type="FunFam" id="2.30.38.10:FF:000001">
    <property type="entry name" value="Non-ribosomal peptide synthetase PvdI"/>
    <property type="match status" value="1"/>
</dbReference>
<dbReference type="SMART" id="SM00823">
    <property type="entry name" value="PKS_PP"/>
    <property type="match status" value="1"/>
</dbReference>
<dbReference type="Gene3D" id="3.40.50.1820">
    <property type="entry name" value="alpha/beta hydrolase"/>
    <property type="match status" value="1"/>
</dbReference>
<dbReference type="NCBIfam" id="TIGR01444">
    <property type="entry name" value="fkbM_fam"/>
    <property type="match status" value="1"/>
</dbReference>
<keyword evidence="2" id="KW-0596">Phosphopantetheine</keyword>
<dbReference type="Pfam" id="PF05050">
    <property type="entry name" value="Methyltransf_21"/>
    <property type="match status" value="1"/>
</dbReference>
<dbReference type="GO" id="GO:0032259">
    <property type="term" value="P:methylation"/>
    <property type="evidence" value="ECO:0007669"/>
    <property type="project" value="UniProtKB-KW"/>
</dbReference>
<dbReference type="NCBIfam" id="TIGR01733">
    <property type="entry name" value="AA-adenyl-dom"/>
    <property type="match status" value="1"/>
</dbReference>
<accession>A0A7W7DTQ0</accession>
<dbReference type="Gene3D" id="3.30.300.30">
    <property type="match status" value="2"/>
</dbReference>
<dbReference type="InterPro" id="IPR045851">
    <property type="entry name" value="AMP-bd_C_sf"/>
</dbReference>
<dbReference type="SUPFAM" id="SSF53335">
    <property type="entry name" value="S-adenosyl-L-methionine-dependent methyltransferases"/>
    <property type="match status" value="1"/>
</dbReference>
<comment type="cofactor">
    <cofactor evidence="1">
        <name>pantetheine 4'-phosphate</name>
        <dbReference type="ChEBI" id="CHEBI:47942"/>
    </cofactor>
</comment>
<keyword evidence="6" id="KW-0489">Methyltransferase</keyword>
<keyword evidence="6" id="KW-0808">Transferase</keyword>
<evidence type="ECO:0000256" key="3">
    <source>
        <dbReference type="ARBA" id="ARBA00022553"/>
    </source>
</evidence>
<dbReference type="PANTHER" id="PTHR45527">
    <property type="entry name" value="NONRIBOSOMAL PEPTIDE SYNTHETASE"/>
    <property type="match status" value="1"/>
</dbReference>
<dbReference type="GO" id="GO:0008168">
    <property type="term" value="F:methyltransferase activity"/>
    <property type="evidence" value="ECO:0007669"/>
    <property type="project" value="UniProtKB-KW"/>
</dbReference>